<reference evidence="2 3" key="1">
    <citation type="submission" date="2020-09" db="EMBL/GenBank/DDBJ databases">
        <title>Dyella sp. 7MK23 isolated from forest soil.</title>
        <authorList>
            <person name="Fu J."/>
        </authorList>
    </citation>
    <scope>NUCLEOTIDE SEQUENCE [LARGE SCALE GENOMIC DNA]</scope>
    <source>
        <strain evidence="2 3">7MK23</strain>
    </source>
</reference>
<protein>
    <recommendedName>
        <fullName evidence="4">Transporter</fullName>
    </recommendedName>
</protein>
<accession>A0ABR9GEM8</accession>
<dbReference type="RefSeq" id="WP_192557335.1">
    <property type="nucleotide sequence ID" value="NZ_JACZZA010000014.1"/>
</dbReference>
<comment type="caution">
    <text evidence="2">The sequence shown here is derived from an EMBL/GenBank/DDBJ whole genome shotgun (WGS) entry which is preliminary data.</text>
</comment>
<feature type="transmembrane region" description="Helical" evidence="1">
    <location>
        <begin position="20"/>
        <end position="40"/>
    </location>
</feature>
<evidence type="ECO:0000256" key="1">
    <source>
        <dbReference type="SAM" id="Phobius"/>
    </source>
</evidence>
<name>A0ABR9GEM8_9GAMM</name>
<evidence type="ECO:0008006" key="4">
    <source>
        <dbReference type="Google" id="ProtNLM"/>
    </source>
</evidence>
<gene>
    <name evidence="2" type="ORF">IGX34_19040</name>
</gene>
<evidence type="ECO:0000313" key="3">
    <source>
        <dbReference type="Proteomes" id="UP000651010"/>
    </source>
</evidence>
<organism evidence="2 3">
    <name type="scientific">Dyella acidiphila</name>
    <dbReference type="NCBI Taxonomy" id="2775866"/>
    <lineage>
        <taxon>Bacteria</taxon>
        <taxon>Pseudomonadati</taxon>
        <taxon>Pseudomonadota</taxon>
        <taxon>Gammaproteobacteria</taxon>
        <taxon>Lysobacterales</taxon>
        <taxon>Rhodanobacteraceae</taxon>
        <taxon>Dyella</taxon>
    </lineage>
</organism>
<keyword evidence="3" id="KW-1185">Reference proteome</keyword>
<proteinExistence type="predicted"/>
<sequence>MEKNPAPLLRKKEAAGYLEAMAICSFPVWMFVFTCFAYSLQNIELTTARLVTILISSVVAGLFFGVVMGLLLWLRKM</sequence>
<keyword evidence="1" id="KW-1133">Transmembrane helix</keyword>
<dbReference type="EMBL" id="JACZZA010000014">
    <property type="protein sequence ID" value="MBE1162488.1"/>
    <property type="molecule type" value="Genomic_DNA"/>
</dbReference>
<dbReference type="Proteomes" id="UP000651010">
    <property type="component" value="Unassembled WGS sequence"/>
</dbReference>
<evidence type="ECO:0000313" key="2">
    <source>
        <dbReference type="EMBL" id="MBE1162488.1"/>
    </source>
</evidence>
<feature type="transmembrane region" description="Helical" evidence="1">
    <location>
        <begin position="52"/>
        <end position="74"/>
    </location>
</feature>
<keyword evidence="1" id="KW-0812">Transmembrane</keyword>
<keyword evidence="1" id="KW-0472">Membrane</keyword>